<organism evidence="3 4">
    <name type="scientific">Labeo rohita</name>
    <name type="common">Indian major carp</name>
    <name type="synonym">Cyprinus rohita</name>
    <dbReference type="NCBI Taxonomy" id="84645"/>
    <lineage>
        <taxon>Eukaryota</taxon>
        <taxon>Metazoa</taxon>
        <taxon>Chordata</taxon>
        <taxon>Craniata</taxon>
        <taxon>Vertebrata</taxon>
        <taxon>Euteleostomi</taxon>
        <taxon>Actinopterygii</taxon>
        <taxon>Neopterygii</taxon>
        <taxon>Teleostei</taxon>
        <taxon>Ostariophysi</taxon>
        <taxon>Cypriniformes</taxon>
        <taxon>Cyprinidae</taxon>
        <taxon>Labeoninae</taxon>
        <taxon>Labeonini</taxon>
        <taxon>Labeo</taxon>
    </lineage>
</organism>
<evidence type="ECO:0000259" key="2">
    <source>
        <dbReference type="Pfam" id="PF17919"/>
    </source>
</evidence>
<keyword evidence="4" id="KW-1185">Reference proteome</keyword>
<evidence type="ECO:0000313" key="3">
    <source>
        <dbReference type="EMBL" id="KAI2647354.1"/>
    </source>
</evidence>
<accession>A0ABQ8LAP1</accession>
<dbReference type="InterPro" id="IPR043128">
    <property type="entry name" value="Rev_trsase/Diguanyl_cyclase"/>
</dbReference>
<dbReference type="EMBL" id="JACTAM010000400">
    <property type="protein sequence ID" value="KAI2647354.1"/>
    <property type="molecule type" value="Genomic_DNA"/>
</dbReference>
<dbReference type="PANTHER" id="PTHR37984">
    <property type="entry name" value="PROTEIN CBG26694"/>
    <property type="match status" value="1"/>
</dbReference>
<protein>
    <submittedName>
        <fullName evidence="3">Retrovirus-related Pol polyprotein</fullName>
    </submittedName>
</protein>
<sequence>MKPEKLGCAQGFTHLVKVHADVKPVQQKLHRLPFAIREAVSQELKQFVQLDVIEPIESSEWVSPIVVTKQKNKGKIQLCVDLREPNRAIVVDSFPLPHMEEMFAELRGLTGVQCYLDNIIVSGKTSEEHDKNLDVTLPCLETTGLKLNFDICQIRQMDQMSFLGHTISAKGLQPDVSHVQAVLHAPPPKDITSLRSFLGLTVWYSKFIPDYSAVVEPLRAQCRGSASFTWTPEAQTSFDRVKDLIINSPALALFDPELHTIVTTDASNHGLGAVLTQMHPDGSEKNYCFCVTYIDTSRIQVLHNREGSIRMFVGNGKMENLPVGATFYVAHRPQPPHSTAHLKGTWTGRTSDCSVSSGPVLEDDVEVVALTSTLMAISADEFKVAGAACPIYCELVDLLMTKWPKSVQPVSVAQPERQVRVRRAPAWTRDYVMN</sequence>
<name>A0ABQ8LAP1_LABRO</name>
<gene>
    <name evidence="3" type="ORF">H4Q32_027139</name>
</gene>
<dbReference type="SUPFAM" id="SSF56672">
    <property type="entry name" value="DNA/RNA polymerases"/>
    <property type="match status" value="1"/>
</dbReference>
<dbReference type="PANTHER" id="PTHR37984:SF5">
    <property type="entry name" value="PROTEIN NYNRIN-LIKE"/>
    <property type="match status" value="1"/>
</dbReference>
<comment type="caution">
    <text evidence="3">The sequence shown here is derived from an EMBL/GenBank/DDBJ whole genome shotgun (WGS) entry which is preliminary data.</text>
</comment>
<dbReference type="Pfam" id="PF17919">
    <property type="entry name" value="RT_RNaseH_2"/>
    <property type="match status" value="1"/>
</dbReference>
<dbReference type="InterPro" id="IPR043502">
    <property type="entry name" value="DNA/RNA_pol_sf"/>
</dbReference>
<dbReference type="Proteomes" id="UP000830375">
    <property type="component" value="Unassembled WGS sequence"/>
</dbReference>
<proteinExistence type="predicted"/>
<dbReference type="InterPro" id="IPR041577">
    <property type="entry name" value="RT_RNaseH_2"/>
</dbReference>
<keyword evidence="1" id="KW-0511">Multifunctional enzyme</keyword>
<reference evidence="3 4" key="1">
    <citation type="submission" date="2022-01" db="EMBL/GenBank/DDBJ databases">
        <title>A high-quality chromosome-level genome assembly of rohu carp, Labeo rohita.</title>
        <authorList>
            <person name="Arick M.A. II"/>
            <person name="Hsu C.-Y."/>
            <person name="Magbanua Z."/>
            <person name="Pechanova O."/>
            <person name="Grover C."/>
            <person name="Miller E."/>
            <person name="Thrash A."/>
            <person name="Ezzel L."/>
            <person name="Alam S."/>
            <person name="Benzie J."/>
            <person name="Hamilton M."/>
            <person name="Karsi A."/>
            <person name="Lawrence M.L."/>
            <person name="Peterson D.G."/>
        </authorList>
    </citation>
    <scope>NUCLEOTIDE SEQUENCE [LARGE SCALE GENOMIC DNA]</scope>
    <source>
        <strain evidence="4">BAU-BD-2019</strain>
        <tissue evidence="3">Blood</tissue>
    </source>
</reference>
<dbReference type="Gene3D" id="3.10.10.10">
    <property type="entry name" value="HIV Type 1 Reverse Transcriptase, subunit A, domain 1"/>
    <property type="match status" value="1"/>
</dbReference>
<dbReference type="InterPro" id="IPR050951">
    <property type="entry name" value="Retrovirus_Pol_polyprotein"/>
</dbReference>
<dbReference type="Gene3D" id="3.30.70.270">
    <property type="match status" value="3"/>
</dbReference>
<feature type="domain" description="Reverse transcriptase/retrotransposon-derived protein RNase H-like" evidence="2">
    <location>
        <begin position="230"/>
        <end position="289"/>
    </location>
</feature>
<evidence type="ECO:0000313" key="4">
    <source>
        <dbReference type="Proteomes" id="UP000830375"/>
    </source>
</evidence>
<evidence type="ECO:0000256" key="1">
    <source>
        <dbReference type="ARBA" id="ARBA00023268"/>
    </source>
</evidence>